<evidence type="ECO:0000313" key="2">
    <source>
        <dbReference type="EMBL" id="JAG08175.1"/>
    </source>
</evidence>
<dbReference type="AlphaFoldDB" id="A0A0A9WTL0"/>
<feature type="region of interest" description="Disordered" evidence="1">
    <location>
        <begin position="72"/>
        <end position="100"/>
    </location>
</feature>
<feature type="compositionally biased region" description="Low complexity" evidence="1">
    <location>
        <begin position="23"/>
        <end position="37"/>
    </location>
</feature>
<accession>A0A0A9WTL0</accession>
<evidence type="ECO:0000256" key="1">
    <source>
        <dbReference type="SAM" id="MobiDB-lite"/>
    </source>
</evidence>
<proteinExistence type="predicted"/>
<feature type="non-terminal residue" evidence="2">
    <location>
        <position position="1"/>
    </location>
</feature>
<name>A0A0A9WTL0_LYGHE</name>
<dbReference type="EMBL" id="GBHO01035429">
    <property type="protein sequence ID" value="JAG08175.1"/>
    <property type="molecule type" value="Transcribed_RNA"/>
</dbReference>
<protein>
    <submittedName>
        <fullName evidence="2">Ethylene-responsive transcription factor 5</fullName>
    </submittedName>
</protein>
<feature type="region of interest" description="Disordered" evidence="1">
    <location>
        <begin position="1"/>
        <end position="49"/>
    </location>
</feature>
<feature type="compositionally biased region" description="Basic and acidic residues" evidence="1">
    <location>
        <begin position="1"/>
        <end position="22"/>
    </location>
</feature>
<reference evidence="2" key="1">
    <citation type="journal article" date="2014" name="PLoS ONE">
        <title>Transcriptome-Based Identification of ABC Transporters in the Western Tarnished Plant Bug Lygus hesperus.</title>
        <authorList>
            <person name="Hull J.J."/>
            <person name="Chaney K."/>
            <person name="Geib S.M."/>
            <person name="Fabrick J.A."/>
            <person name="Brent C.S."/>
            <person name="Walsh D."/>
            <person name="Lavine L.C."/>
        </authorList>
    </citation>
    <scope>NUCLEOTIDE SEQUENCE</scope>
</reference>
<gene>
    <name evidence="2" type="primary">ERF5</name>
    <name evidence="2" type="ORF">CM83_104789</name>
</gene>
<feature type="compositionally biased region" description="Basic and acidic residues" evidence="1">
    <location>
        <begin position="77"/>
        <end position="89"/>
    </location>
</feature>
<organism evidence="2">
    <name type="scientific">Lygus hesperus</name>
    <name type="common">Western plant bug</name>
    <dbReference type="NCBI Taxonomy" id="30085"/>
    <lineage>
        <taxon>Eukaryota</taxon>
        <taxon>Metazoa</taxon>
        <taxon>Ecdysozoa</taxon>
        <taxon>Arthropoda</taxon>
        <taxon>Hexapoda</taxon>
        <taxon>Insecta</taxon>
        <taxon>Pterygota</taxon>
        <taxon>Neoptera</taxon>
        <taxon>Paraneoptera</taxon>
        <taxon>Hemiptera</taxon>
        <taxon>Heteroptera</taxon>
        <taxon>Panheteroptera</taxon>
        <taxon>Cimicomorpha</taxon>
        <taxon>Miridae</taxon>
        <taxon>Mirini</taxon>
        <taxon>Lygus</taxon>
    </lineage>
</organism>
<sequence length="131" mass="15031">ECSDDDRKSNKDFDFKPEKENKSPISKSPLSVSSSMSFERIKEAPEEEWEEIEKPVVEELKQHKPIVESKFQSAELETTKENKTKDSVKPSKTAENIADNSKLTSPELVWKKFSELPTISSKRERSPILFA</sequence>
<reference evidence="2" key="2">
    <citation type="submission" date="2014-07" db="EMBL/GenBank/DDBJ databases">
        <authorList>
            <person name="Hull J."/>
        </authorList>
    </citation>
    <scope>NUCLEOTIDE SEQUENCE</scope>
</reference>
<feature type="non-terminal residue" evidence="2">
    <location>
        <position position="131"/>
    </location>
</feature>